<dbReference type="EMBL" id="JAUSTR010000035">
    <property type="protein sequence ID" value="MDQ0163984.1"/>
    <property type="molecule type" value="Genomic_DNA"/>
</dbReference>
<name>A0ABT9VSZ2_9BACI</name>
<dbReference type="Proteomes" id="UP001225646">
    <property type="component" value="Unassembled WGS sequence"/>
</dbReference>
<organism evidence="1 2">
    <name type="scientific">Aeribacillus alveayuensis</name>
    <dbReference type="NCBI Taxonomy" id="279215"/>
    <lineage>
        <taxon>Bacteria</taxon>
        <taxon>Bacillati</taxon>
        <taxon>Bacillota</taxon>
        <taxon>Bacilli</taxon>
        <taxon>Bacillales</taxon>
        <taxon>Bacillaceae</taxon>
        <taxon>Aeribacillus</taxon>
    </lineage>
</organism>
<comment type="caution">
    <text evidence="1">The sequence shown here is derived from an EMBL/GenBank/DDBJ whole genome shotgun (WGS) entry which is preliminary data.</text>
</comment>
<sequence>MMNAELEAKKLFESLSDEELIQLLQESGFEVIKGNGEVIYTESNEYVNVVSGKVTVKFNPKNPTAEKPTKMDSFPFAC</sequence>
<evidence type="ECO:0000313" key="2">
    <source>
        <dbReference type="Proteomes" id="UP001225646"/>
    </source>
</evidence>
<dbReference type="RefSeq" id="WP_419152889.1">
    <property type="nucleotide sequence ID" value="NZ_JAUSTR010000035.1"/>
</dbReference>
<keyword evidence="2" id="KW-1185">Reference proteome</keyword>
<evidence type="ECO:0000313" key="1">
    <source>
        <dbReference type="EMBL" id="MDQ0163984.1"/>
    </source>
</evidence>
<protein>
    <submittedName>
        <fullName evidence="1">TolB-like protein</fullName>
    </submittedName>
</protein>
<gene>
    <name evidence="1" type="ORF">J2S06_003128</name>
</gene>
<reference evidence="1 2" key="1">
    <citation type="submission" date="2023-07" db="EMBL/GenBank/DDBJ databases">
        <title>Genomic Encyclopedia of Type Strains, Phase IV (KMG-IV): sequencing the most valuable type-strain genomes for metagenomic binning, comparative biology and taxonomic classification.</title>
        <authorList>
            <person name="Goeker M."/>
        </authorList>
    </citation>
    <scope>NUCLEOTIDE SEQUENCE [LARGE SCALE GENOMIC DNA]</scope>
    <source>
        <strain evidence="1 2">DSM 19092</strain>
    </source>
</reference>
<accession>A0ABT9VSZ2</accession>
<proteinExistence type="predicted"/>